<gene>
    <name evidence="2" type="ORF">ACFSQJ_04090</name>
</gene>
<dbReference type="CDD" id="cd02440">
    <property type="entry name" value="AdoMet_MTases"/>
    <property type="match status" value="1"/>
</dbReference>
<keyword evidence="2" id="KW-0489">Methyltransferase</keyword>
<feature type="domain" description="Methyltransferase" evidence="1">
    <location>
        <begin position="46"/>
        <end position="153"/>
    </location>
</feature>
<accession>A0ABW5MUP1</accession>
<evidence type="ECO:0000313" key="2">
    <source>
        <dbReference type="EMBL" id="MFD2586095.1"/>
    </source>
</evidence>
<evidence type="ECO:0000313" key="3">
    <source>
        <dbReference type="Proteomes" id="UP001597526"/>
    </source>
</evidence>
<dbReference type="Proteomes" id="UP001597526">
    <property type="component" value="Unassembled WGS sequence"/>
</dbReference>
<organism evidence="2 3">
    <name type="scientific">Croceitalea marina</name>
    <dbReference type="NCBI Taxonomy" id="1775166"/>
    <lineage>
        <taxon>Bacteria</taxon>
        <taxon>Pseudomonadati</taxon>
        <taxon>Bacteroidota</taxon>
        <taxon>Flavobacteriia</taxon>
        <taxon>Flavobacteriales</taxon>
        <taxon>Flavobacteriaceae</taxon>
        <taxon>Croceitalea</taxon>
    </lineage>
</organism>
<dbReference type="GO" id="GO:0032259">
    <property type="term" value="P:methylation"/>
    <property type="evidence" value="ECO:0007669"/>
    <property type="project" value="UniProtKB-KW"/>
</dbReference>
<dbReference type="GO" id="GO:0008168">
    <property type="term" value="F:methyltransferase activity"/>
    <property type="evidence" value="ECO:0007669"/>
    <property type="project" value="UniProtKB-KW"/>
</dbReference>
<dbReference type="InterPro" id="IPR025714">
    <property type="entry name" value="Methyltranfer_dom"/>
</dbReference>
<dbReference type="PANTHER" id="PTHR43861">
    <property type="entry name" value="TRANS-ACONITATE 2-METHYLTRANSFERASE-RELATED"/>
    <property type="match status" value="1"/>
</dbReference>
<comment type="caution">
    <text evidence="2">The sequence shown here is derived from an EMBL/GenBank/DDBJ whole genome shotgun (WGS) entry which is preliminary data.</text>
</comment>
<name>A0ABW5MUP1_9FLAO</name>
<dbReference type="SUPFAM" id="SSF53335">
    <property type="entry name" value="S-adenosyl-L-methionine-dependent methyltransferases"/>
    <property type="match status" value="1"/>
</dbReference>
<dbReference type="InterPro" id="IPR029063">
    <property type="entry name" value="SAM-dependent_MTases_sf"/>
</dbReference>
<keyword evidence="2" id="KW-0808">Transferase</keyword>
<proteinExistence type="predicted"/>
<dbReference type="EMBL" id="JBHULB010000007">
    <property type="protein sequence ID" value="MFD2586095.1"/>
    <property type="molecule type" value="Genomic_DNA"/>
</dbReference>
<dbReference type="Gene3D" id="3.40.50.150">
    <property type="entry name" value="Vaccinia Virus protein VP39"/>
    <property type="match status" value="1"/>
</dbReference>
<dbReference type="Pfam" id="PF13847">
    <property type="entry name" value="Methyltransf_31"/>
    <property type="match status" value="1"/>
</dbReference>
<sequence length="248" mass="28633">MESHKVYKGEKAASYDENAQFEKGNRILHKYLLEDILTFLDYTPKTFIDLGCGTSFFSSSFFDLFPNIKGVLIDGSDEMLAQATEKLSPRDIQVEYVHSSFQDLVLKDVVDPIDVIFSCLAIHHIDEAQKEILYNKIFNQLTDRGVFILFDLFALKDPSEQKLLAHIAYRDIQRKLKKYLGIEQEGIELEELSLGNIKRNDTREKKREGDQESYLDDIVGTLKKIGFKHVILVNQENRFISIVAFKKN</sequence>
<keyword evidence="3" id="KW-1185">Reference proteome</keyword>
<protein>
    <submittedName>
        <fullName evidence="2">Class I SAM-dependent methyltransferase</fullName>
    </submittedName>
</protein>
<evidence type="ECO:0000259" key="1">
    <source>
        <dbReference type="Pfam" id="PF13847"/>
    </source>
</evidence>
<reference evidence="3" key="1">
    <citation type="journal article" date="2019" name="Int. J. Syst. Evol. Microbiol.">
        <title>The Global Catalogue of Microorganisms (GCM) 10K type strain sequencing project: providing services to taxonomists for standard genome sequencing and annotation.</title>
        <authorList>
            <consortium name="The Broad Institute Genomics Platform"/>
            <consortium name="The Broad Institute Genome Sequencing Center for Infectious Disease"/>
            <person name="Wu L."/>
            <person name="Ma J."/>
        </authorList>
    </citation>
    <scope>NUCLEOTIDE SEQUENCE [LARGE SCALE GENOMIC DNA]</scope>
    <source>
        <strain evidence="3">KCTC 52368</strain>
    </source>
</reference>
<dbReference type="RefSeq" id="WP_377765804.1">
    <property type="nucleotide sequence ID" value="NZ_JBHULB010000007.1"/>
</dbReference>